<dbReference type="RefSeq" id="WP_160802917.1">
    <property type="nucleotide sequence ID" value="NZ_WUUL01000016.1"/>
</dbReference>
<comment type="caution">
    <text evidence="1">The sequence shown here is derived from an EMBL/GenBank/DDBJ whole genome shotgun (WGS) entry which is preliminary data.</text>
</comment>
<keyword evidence="2" id="KW-1185">Reference proteome</keyword>
<proteinExistence type="predicted"/>
<dbReference type="AlphaFoldDB" id="A0A6I4VXH7"/>
<reference evidence="1 2" key="1">
    <citation type="submission" date="2019-12" db="EMBL/GenBank/DDBJ databases">
        <title>Whole-genome analyses of novel actinobacteria.</title>
        <authorList>
            <person name="Sahin N."/>
            <person name="Saygin H."/>
        </authorList>
    </citation>
    <scope>NUCLEOTIDE SEQUENCE [LARGE SCALE GENOMIC DNA]</scope>
    <source>
        <strain evidence="1 2">KC615</strain>
    </source>
</reference>
<dbReference type="EMBL" id="WUUL01000016">
    <property type="protein sequence ID" value="MXQ55563.1"/>
    <property type="molecule type" value="Genomic_DNA"/>
</dbReference>
<evidence type="ECO:0000313" key="2">
    <source>
        <dbReference type="Proteomes" id="UP000430692"/>
    </source>
</evidence>
<accession>A0A6I4VXH7</accession>
<dbReference type="Proteomes" id="UP000430692">
    <property type="component" value="Unassembled WGS sequence"/>
</dbReference>
<name>A0A6I4VXH7_9BACL</name>
<organism evidence="1 2">
    <name type="scientific">Shimazuella alba</name>
    <dbReference type="NCBI Taxonomy" id="2690964"/>
    <lineage>
        <taxon>Bacteria</taxon>
        <taxon>Bacillati</taxon>
        <taxon>Bacillota</taxon>
        <taxon>Bacilli</taxon>
        <taxon>Bacillales</taxon>
        <taxon>Thermoactinomycetaceae</taxon>
        <taxon>Shimazuella</taxon>
    </lineage>
</organism>
<sequence>MITGRKVRSIHRLRNKKLAAISRLLAKCKKGLRNWKRYQKVKQFIRTESKRQLRDALHQTTKQFVD</sequence>
<gene>
    <name evidence="1" type="ORF">GSM42_17920</name>
</gene>
<evidence type="ECO:0000313" key="1">
    <source>
        <dbReference type="EMBL" id="MXQ55563.1"/>
    </source>
</evidence>
<protein>
    <submittedName>
        <fullName evidence="1">Uncharacterized protein</fullName>
    </submittedName>
</protein>